<dbReference type="RefSeq" id="WP_073375770.1">
    <property type="nucleotide sequence ID" value="NZ_FQXS01000010.1"/>
</dbReference>
<dbReference type="InterPro" id="IPR022764">
    <property type="entry name" value="Peptidase_S54_rhomboid_dom"/>
</dbReference>
<dbReference type="SUPFAM" id="SSF144091">
    <property type="entry name" value="Rhomboid-like"/>
    <property type="match status" value="1"/>
</dbReference>
<organism evidence="8 9">
    <name type="scientific">Desulfofustis glycolicus DSM 9705</name>
    <dbReference type="NCBI Taxonomy" id="1121409"/>
    <lineage>
        <taxon>Bacteria</taxon>
        <taxon>Pseudomonadati</taxon>
        <taxon>Thermodesulfobacteriota</taxon>
        <taxon>Desulfobulbia</taxon>
        <taxon>Desulfobulbales</taxon>
        <taxon>Desulfocapsaceae</taxon>
        <taxon>Desulfofustis</taxon>
    </lineage>
</organism>
<evidence type="ECO:0000256" key="1">
    <source>
        <dbReference type="ARBA" id="ARBA00004141"/>
    </source>
</evidence>
<dbReference type="Proteomes" id="UP000184139">
    <property type="component" value="Unassembled WGS sequence"/>
</dbReference>
<feature type="transmembrane region" description="Helical" evidence="6">
    <location>
        <begin position="278"/>
        <end position="296"/>
    </location>
</feature>
<feature type="domain" description="Peptidase S54 rhomboid" evidence="7">
    <location>
        <begin position="130"/>
        <end position="268"/>
    </location>
</feature>
<keyword evidence="2 6" id="KW-0812">Transmembrane</keyword>
<keyword evidence="3 6" id="KW-1133">Transmembrane helix</keyword>
<dbReference type="PANTHER" id="PTHR43066">
    <property type="entry name" value="RHOMBOID-RELATED PROTEIN"/>
    <property type="match status" value="1"/>
</dbReference>
<reference evidence="8 9" key="1">
    <citation type="submission" date="2016-11" db="EMBL/GenBank/DDBJ databases">
        <authorList>
            <person name="Jaros S."/>
            <person name="Januszkiewicz K."/>
            <person name="Wedrychowicz H."/>
        </authorList>
    </citation>
    <scope>NUCLEOTIDE SEQUENCE [LARGE SCALE GENOMIC DNA]</scope>
    <source>
        <strain evidence="8 9">DSM 9705</strain>
    </source>
</reference>
<gene>
    <name evidence="8" type="ORF">SAMN02745124_02049</name>
</gene>
<keyword evidence="4 6" id="KW-0472">Membrane</keyword>
<dbReference type="GO" id="GO:0004252">
    <property type="term" value="F:serine-type endopeptidase activity"/>
    <property type="evidence" value="ECO:0007669"/>
    <property type="project" value="InterPro"/>
</dbReference>
<dbReference type="PANTHER" id="PTHR43066:SF5">
    <property type="entry name" value="RHOMBOID-LIKE PROTEIN 11, CHLOROPLASTIC-RELATED"/>
    <property type="match status" value="1"/>
</dbReference>
<proteinExistence type="predicted"/>
<dbReference type="OrthoDB" id="9813074at2"/>
<dbReference type="STRING" id="1121409.SAMN02745124_02049"/>
<evidence type="ECO:0000259" key="7">
    <source>
        <dbReference type="Pfam" id="PF01694"/>
    </source>
</evidence>
<evidence type="ECO:0000313" key="9">
    <source>
        <dbReference type="Proteomes" id="UP000184139"/>
    </source>
</evidence>
<evidence type="ECO:0000313" key="8">
    <source>
        <dbReference type="EMBL" id="SHH81644.1"/>
    </source>
</evidence>
<feature type="transmembrane region" description="Helical" evidence="6">
    <location>
        <begin position="249"/>
        <end position="266"/>
    </location>
</feature>
<evidence type="ECO:0000256" key="5">
    <source>
        <dbReference type="SAM" id="MobiDB-lite"/>
    </source>
</evidence>
<sequence length="305" mass="32302">MDQPTEATTDETIIITATDSSMIETCSLVLSATAIEHRLRRQPDGAIALVVDNATAARAARELEDYFQENHDWPPPPRLPAPTASSGSTPPSILLSGALAVFYLVTGPWRPDSPWFGGGAGDASAIIYDGQWYRLLTALTLHADFAHLAGNCLIGGFLLHFFLQIHGTGVGLLAVLVSGMLGNFVNVQIHGGDHLFVGFSTAVFSMIGMLSAHQMLAYRTLFAPRMLIPVLAGAALLAMLGSSGARTDLGGHLFGLLAGLLCGLLLSSRPLRSAQHSSFIQTCCLLTAAALVIISWNRALAPPVY</sequence>
<dbReference type="AlphaFoldDB" id="A0A1M5W366"/>
<feature type="transmembrane region" description="Helical" evidence="6">
    <location>
        <begin position="225"/>
        <end position="243"/>
    </location>
</feature>
<comment type="subcellular location">
    <subcellularLocation>
        <location evidence="1">Membrane</location>
        <topology evidence="1">Multi-pass membrane protein</topology>
    </subcellularLocation>
</comment>
<feature type="transmembrane region" description="Helical" evidence="6">
    <location>
        <begin position="170"/>
        <end position="189"/>
    </location>
</feature>
<evidence type="ECO:0000256" key="4">
    <source>
        <dbReference type="ARBA" id="ARBA00023136"/>
    </source>
</evidence>
<keyword evidence="9" id="KW-1185">Reference proteome</keyword>
<evidence type="ECO:0000256" key="6">
    <source>
        <dbReference type="SAM" id="Phobius"/>
    </source>
</evidence>
<evidence type="ECO:0000256" key="3">
    <source>
        <dbReference type="ARBA" id="ARBA00022989"/>
    </source>
</evidence>
<dbReference type="EMBL" id="FQXS01000010">
    <property type="protein sequence ID" value="SHH81644.1"/>
    <property type="molecule type" value="Genomic_DNA"/>
</dbReference>
<protein>
    <submittedName>
        <fullName evidence="8">Rhomboid family protein</fullName>
    </submittedName>
</protein>
<evidence type="ECO:0000256" key="2">
    <source>
        <dbReference type="ARBA" id="ARBA00022692"/>
    </source>
</evidence>
<dbReference type="Pfam" id="PF01694">
    <property type="entry name" value="Rhomboid"/>
    <property type="match status" value="1"/>
</dbReference>
<dbReference type="InterPro" id="IPR035952">
    <property type="entry name" value="Rhomboid-like_sf"/>
</dbReference>
<feature type="region of interest" description="Disordered" evidence="5">
    <location>
        <begin position="69"/>
        <end position="88"/>
    </location>
</feature>
<feature type="transmembrane region" description="Helical" evidence="6">
    <location>
        <begin position="195"/>
        <end position="213"/>
    </location>
</feature>
<dbReference type="GO" id="GO:0016020">
    <property type="term" value="C:membrane"/>
    <property type="evidence" value="ECO:0007669"/>
    <property type="project" value="UniProtKB-SubCell"/>
</dbReference>
<accession>A0A1M5W366</accession>
<dbReference type="Gene3D" id="1.20.1540.10">
    <property type="entry name" value="Rhomboid-like"/>
    <property type="match status" value="1"/>
</dbReference>
<name>A0A1M5W366_9BACT</name>